<dbReference type="PRINTS" id="PR00478">
    <property type="entry name" value="PHRIBLKINASE"/>
</dbReference>
<accession>A0A1V3NG06</accession>
<dbReference type="AlphaFoldDB" id="A0A1V3NG06"/>
<dbReference type="EC" id="2.7.1.19" evidence="2 8"/>
<dbReference type="STRING" id="108003.B1C78_09705"/>
<dbReference type="OrthoDB" id="9773443at2"/>
<dbReference type="GO" id="GO:0008974">
    <property type="term" value="F:phosphoribulokinase activity"/>
    <property type="evidence" value="ECO:0007669"/>
    <property type="project" value="UniProtKB-EC"/>
</dbReference>
<reference evidence="10 11" key="1">
    <citation type="submission" date="2017-02" db="EMBL/GenBank/DDBJ databases">
        <title>Genomic diversity within the haloalkaliphilic genus Thioalkalivibrio.</title>
        <authorList>
            <person name="Ahn A.-C."/>
            <person name="Meier-Kolthoff J."/>
            <person name="Overmars L."/>
            <person name="Richter M."/>
            <person name="Woyke T."/>
            <person name="Sorokin D.Y."/>
            <person name="Muyzer G."/>
        </authorList>
    </citation>
    <scope>NUCLEOTIDE SEQUENCE [LARGE SCALE GENOMIC DNA]</scope>
    <source>
        <strain evidence="10 11">ALJD</strain>
    </source>
</reference>
<dbReference type="GO" id="GO:0005975">
    <property type="term" value="P:carbohydrate metabolic process"/>
    <property type="evidence" value="ECO:0007669"/>
    <property type="project" value="InterPro"/>
</dbReference>
<sequence>MSRKHPIVAVTGSSGAGTSTVKRAFEHIFLRENVNPVIVEGDSFHRFNRVEMKDAMKKAEAAGNNHFSHFGPDANLFDKIEELFKTYGETGGGKKRYYIHNDEEAAHHNARLGTSVKSGEFTPWEDIPEGTDLMFYEGLHGLVVNGEVNTAQHVDLGVGVVPIVNLEWIQKIFRDHGERGYTAEAIVDTILRRMPDYVKYLTPQFSLTDINFQRVPTVDTSNPFIARDIPTPDESMVVIRFRDPKKFGIDFPYLLNMLHDSFMSRRNSIVVPGGKMGLAMEIILAPIISDMIEKSRT</sequence>
<evidence type="ECO:0000256" key="5">
    <source>
        <dbReference type="ARBA" id="ARBA00022777"/>
    </source>
</evidence>
<keyword evidence="5 10" id="KW-0418">Kinase</keyword>
<proteinExistence type="inferred from homology"/>
<evidence type="ECO:0000313" key="10">
    <source>
        <dbReference type="EMBL" id="OOG23980.1"/>
    </source>
</evidence>
<comment type="caution">
    <text evidence="10">The sequence shown here is derived from an EMBL/GenBank/DDBJ whole genome shotgun (WGS) entry which is preliminary data.</text>
</comment>
<dbReference type="InterPro" id="IPR006082">
    <property type="entry name" value="PRK"/>
</dbReference>
<evidence type="ECO:0000313" key="11">
    <source>
        <dbReference type="Proteomes" id="UP000189462"/>
    </source>
</evidence>
<organism evidence="10 11">
    <name type="scientific">Thioalkalivibrio denitrificans</name>
    <dbReference type="NCBI Taxonomy" id="108003"/>
    <lineage>
        <taxon>Bacteria</taxon>
        <taxon>Pseudomonadati</taxon>
        <taxon>Pseudomonadota</taxon>
        <taxon>Gammaproteobacteria</taxon>
        <taxon>Chromatiales</taxon>
        <taxon>Ectothiorhodospiraceae</taxon>
        <taxon>Thioalkalivibrio</taxon>
    </lineage>
</organism>
<evidence type="ECO:0000256" key="1">
    <source>
        <dbReference type="ARBA" id="ARBA00009719"/>
    </source>
</evidence>
<gene>
    <name evidence="10" type="ORF">B1C78_09705</name>
</gene>
<evidence type="ECO:0000256" key="7">
    <source>
        <dbReference type="ARBA" id="ARBA00047663"/>
    </source>
</evidence>
<name>A0A1V3NG06_9GAMM</name>
<comment type="similarity">
    <text evidence="1 8">Belongs to the phosphoribulokinase family.</text>
</comment>
<comment type="catalytic activity">
    <reaction evidence="7 8">
        <text>D-ribulose 5-phosphate + ATP = D-ribulose 1,5-bisphosphate + ADP + H(+)</text>
        <dbReference type="Rhea" id="RHEA:19365"/>
        <dbReference type="ChEBI" id="CHEBI:15378"/>
        <dbReference type="ChEBI" id="CHEBI:30616"/>
        <dbReference type="ChEBI" id="CHEBI:57870"/>
        <dbReference type="ChEBI" id="CHEBI:58121"/>
        <dbReference type="ChEBI" id="CHEBI:456216"/>
        <dbReference type="EC" id="2.7.1.19"/>
    </reaction>
</comment>
<keyword evidence="6" id="KW-0067">ATP-binding</keyword>
<dbReference type="InterPro" id="IPR027417">
    <property type="entry name" value="P-loop_NTPase"/>
</dbReference>
<feature type="domain" description="Phosphoribulokinase/uridine kinase" evidence="9">
    <location>
        <begin position="7"/>
        <end position="221"/>
    </location>
</feature>
<dbReference type="EMBL" id="MVBK01000054">
    <property type="protein sequence ID" value="OOG23980.1"/>
    <property type="molecule type" value="Genomic_DNA"/>
</dbReference>
<dbReference type="SUPFAM" id="SSF52540">
    <property type="entry name" value="P-loop containing nucleoside triphosphate hydrolases"/>
    <property type="match status" value="1"/>
</dbReference>
<evidence type="ECO:0000256" key="3">
    <source>
        <dbReference type="ARBA" id="ARBA00022679"/>
    </source>
</evidence>
<dbReference type="Pfam" id="PF00485">
    <property type="entry name" value="PRK"/>
    <property type="match status" value="1"/>
</dbReference>
<evidence type="ECO:0000259" key="9">
    <source>
        <dbReference type="Pfam" id="PF00485"/>
    </source>
</evidence>
<dbReference type="NCBIfam" id="NF011997">
    <property type="entry name" value="PRK15453.1"/>
    <property type="match status" value="1"/>
</dbReference>
<dbReference type="Gene3D" id="3.40.50.300">
    <property type="entry name" value="P-loop containing nucleotide triphosphate hydrolases"/>
    <property type="match status" value="1"/>
</dbReference>
<dbReference type="Proteomes" id="UP000189462">
    <property type="component" value="Unassembled WGS sequence"/>
</dbReference>
<evidence type="ECO:0000256" key="8">
    <source>
        <dbReference type="RuleBase" id="RU004082"/>
    </source>
</evidence>
<keyword evidence="4" id="KW-0547">Nucleotide-binding</keyword>
<evidence type="ECO:0000256" key="2">
    <source>
        <dbReference type="ARBA" id="ARBA00012042"/>
    </source>
</evidence>
<dbReference type="GO" id="GO:0005524">
    <property type="term" value="F:ATP binding"/>
    <property type="evidence" value="ECO:0007669"/>
    <property type="project" value="UniProtKB-KW"/>
</dbReference>
<dbReference type="InterPro" id="IPR006083">
    <property type="entry name" value="PRK/URK"/>
</dbReference>
<evidence type="ECO:0000256" key="4">
    <source>
        <dbReference type="ARBA" id="ARBA00022741"/>
    </source>
</evidence>
<protein>
    <recommendedName>
        <fullName evidence="2 8">Phosphoribulokinase</fullName>
        <ecNumber evidence="2 8">2.7.1.19</ecNumber>
    </recommendedName>
</protein>
<keyword evidence="3" id="KW-0808">Transferase</keyword>
<keyword evidence="11" id="KW-1185">Reference proteome</keyword>
<evidence type="ECO:0000256" key="6">
    <source>
        <dbReference type="ARBA" id="ARBA00022840"/>
    </source>
</evidence>
<dbReference type="PROSITE" id="PS00567">
    <property type="entry name" value="PHOSPHORIBULOKINASE"/>
    <property type="match status" value="1"/>
</dbReference>
<dbReference type="RefSeq" id="WP_077278953.1">
    <property type="nucleotide sequence ID" value="NZ_MVBK01000054.1"/>
</dbReference>